<gene>
    <name evidence="12 14" type="primary">lepA</name>
    <name evidence="14" type="ORF">F0225_00265</name>
</gene>
<dbReference type="InterPro" id="IPR031157">
    <property type="entry name" value="G_TR_CS"/>
</dbReference>
<dbReference type="PANTHER" id="PTHR43512">
    <property type="entry name" value="TRANSLATION FACTOR GUF1-RELATED"/>
    <property type="match status" value="1"/>
</dbReference>
<dbReference type="PROSITE" id="PS00301">
    <property type="entry name" value="G_TR_1"/>
    <property type="match status" value="1"/>
</dbReference>
<comment type="subcellular location">
    <subcellularLocation>
        <location evidence="12">Cell membrane</location>
        <topology evidence="12">Peripheral membrane protein</topology>
        <orientation evidence="12">Cytoplasmic side</orientation>
    </subcellularLocation>
</comment>
<dbReference type="Gene3D" id="3.30.70.2570">
    <property type="entry name" value="Elongation factor 4, C-terminal domain"/>
    <property type="match status" value="1"/>
</dbReference>
<evidence type="ECO:0000256" key="6">
    <source>
        <dbReference type="ARBA" id="ARBA00023134"/>
    </source>
</evidence>
<comment type="function">
    <text evidence="9 12">Required for accurate and efficient protein synthesis under certain stress conditions. May act as a fidelity factor of the translation reaction, by catalyzing a one-codon backward translocation of tRNAs on improperly translocated ribosomes. Back-translocation proceeds from a post-translocation (POST) complex to a pre-translocation (PRE) complex, thus giving elongation factor G a second chance to translocate the tRNAs correctly. Binds to ribosomes in a GTP-dependent manner.</text>
</comment>
<keyword evidence="3 12" id="KW-0547">Nucleotide-binding</keyword>
<dbReference type="GO" id="GO:0045727">
    <property type="term" value="P:positive regulation of translation"/>
    <property type="evidence" value="ECO:0007669"/>
    <property type="project" value="UniProtKB-UniRule"/>
</dbReference>
<evidence type="ECO:0000313" key="14">
    <source>
        <dbReference type="EMBL" id="NOH69774.1"/>
    </source>
</evidence>
<dbReference type="GO" id="GO:0005886">
    <property type="term" value="C:plasma membrane"/>
    <property type="evidence" value="ECO:0007669"/>
    <property type="project" value="UniProtKB-SubCell"/>
</dbReference>
<feature type="domain" description="Tr-type G" evidence="13">
    <location>
        <begin position="2"/>
        <end position="184"/>
    </location>
</feature>
<dbReference type="InterPro" id="IPR013842">
    <property type="entry name" value="LepA_CTD"/>
</dbReference>
<dbReference type="NCBIfam" id="TIGR00231">
    <property type="entry name" value="small_GTP"/>
    <property type="match status" value="1"/>
</dbReference>
<dbReference type="FunFam" id="3.30.70.2570:FF:000001">
    <property type="entry name" value="Translation factor GUF1, mitochondrial"/>
    <property type="match status" value="1"/>
</dbReference>
<dbReference type="InterPro" id="IPR004161">
    <property type="entry name" value="EFTu-like_2"/>
</dbReference>
<keyword evidence="7 12" id="KW-0472">Membrane</keyword>
<dbReference type="RefSeq" id="WP_171359495.1">
    <property type="nucleotide sequence ID" value="NZ_VTXC01000001.1"/>
</dbReference>
<dbReference type="Pfam" id="PF06421">
    <property type="entry name" value="LepA_C"/>
    <property type="match status" value="1"/>
</dbReference>
<keyword evidence="6 12" id="KW-0342">GTP-binding</keyword>
<dbReference type="GO" id="GO:0043022">
    <property type="term" value="F:ribosome binding"/>
    <property type="evidence" value="ECO:0007669"/>
    <property type="project" value="UniProtKB-UniRule"/>
</dbReference>
<dbReference type="InterPro" id="IPR000640">
    <property type="entry name" value="EFG_V-like"/>
</dbReference>
<evidence type="ECO:0000256" key="7">
    <source>
        <dbReference type="ARBA" id="ARBA00023136"/>
    </source>
</evidence>
<dbReference type="InterPro" id="IPR027417">
    <property type="entry name" value="P-loop_NTPase"/>
</dbReference>
<dbReference type="PRINTS" id="PR00315">
    <property type="entry name" value="ELONGATNFCT"/>
</dbReference>
<dbReference type="EC" id="3.6.5.n1" evidence="11 12"/>
<reference evidence="14 15" key="1">
    <citation type="submission" date="2019-09" db="EMBL/GenBank/DDBJ databases">
        <title>Draft genome sequencing and comparative genomics of hatchery-associated Vibrios.</title>
        <authorList>
            <person name="Kehlet-Delgado H."/>
            <person name="Mueller R.S."/>
        </authorList>
    </citation>
    <scope>NUCLEOTIDE SEQUENCE [LARGE SCALE GENOMIC DNA]</scope>
    <source>
        <strain evidence="14 15">99-46-Y</strain>
    </source>
</reference>
<evidence type="ECO:0000256" key="1">
    <source>
        <dbReference type="ARBA" id="ARBA00005454"/>
    </source>
</evidence>
<organism evidence="14 15">
    <name type="scientific">Vibrio pectenicida</name>
    <dbReference type="NCBI Taxonomy" id="62763"/>
    <lineage>
        <taxon>Bacteria</taxon>
        <taxon>Pseudomonadati</taxon>
        <taxon>Pseudomonadota</taxon>
        <taxon>Gammaproteobacteria</taxon>
        <taxon>Vibrionales</taxon>
        <taxon>Vibrionaceae</taxon>
        <taxon>Vibrio</taxon>
    </lineage>
</organism>
<name>A0A7Y3ZWG4_9VIBR</name>
<protein>
    <recommendedName>
        <fullName evidence="11 12">Elongation factor 4</fullName>
        <shortName evidence="12">EF-4</shortName>
        <ecNumber evidence="11 12">3.6.5.n1</ecNumber>
    </recommendedName>
    <alternativeName>
        <fullName evidence="12">Ribosomal back-translocase LepA</fullName>
    </alternativeName>
</protein>
<comment type="caution">
    <text evidence="14">The sequence shown here is derived from an EMBL/GenBank/DDBJ whole genome shotgun (WGS) entry which is preliminary data.</text>
</comment>
<keyword evidence="5 12" id="KW-0648">Protein biosynthesis</keyword>
<evidence type="ECO:0000256" key="10">
    <source>
        <dbReference type="ARBA" id="ARBA00061052"/>
    </source>
</evidence>
<keyword evidence="4 12" id="KW-0378">Hydrolase</keyword>
<dbReference type="SMART" id="SM00838">
    <property type="entry name" value="EFG_C"/>
    <property type="match status" value="1"/>
</dbReference>
<dbReference type="CDD" id="cd03699">
    <property type="entry name" value="EF4_II"/>
    <property type="match status" value="1"/>
</dbReference>
<dbReference type="FunFam" id="2.40.30.10:FF:000015">
    <property type="entry name" value="Translation factor GUF1, mitochondrial"/>
    <property type="match status" value="1"/>
</dbReference>
<dbReference type="PROSITE" id="PS51722">
    <property type="entry name" value="G_TR_2"/>
    <property type="match status" value="1"/>
</dbReference>
<evidence type="ECO:0000313" key="15">
    <source>
        <dbReference type="Proteomes" id="UP000565719"/>
    </source>
</evidence>
<dbReference type="CDD" id="cd16260">
    <property type="entry name" value="EF4_III"/>
    <property type="match status" value="1"/>
</dbReference>
<dbReference type="Pfam" id="PF03144">
    <property type="entry name" value="GTP_EFTU_D2"/>
    <property type="match status" value="1"/>
</dbReference>
<dbReference type="Pfam" id="PF00679">
    <property type="entry name" value="EFG_C"/>
    <property type="match status" value="1"/>
</dbReference>
<feature type="binding site" evidence="12">
    <location>
        <begin position="14"/>
        <end position="19"/>
    </location>
    <ligand>
        <name>GTP</name>
        <dbReference type="ChEBI" id="CHEBI:37565"/>
    </ligand>
</feature>
<dbReference type="Gene3D" id="3.30.70.240">
    <property type="match status" value="1"/>
</dbReference>
<dbReference type="InterPro" id="IPR005225">
    <property type="entry name" value="Small_GTP-bd"/>
</dbReference>
<dbReference type="CDD" id="cd01890">
    <property type="entry name" value="LepA"/>
    <property type="match status" value="1"/>
</dbReference>
<dbReference type="GO" id="GO:0003746">
    <property type="term" value="F:translation elongation factor activity"/>
    <property type="evidence" value="ECO:0007669"/>
    <property type="project" value="UniProtKB-UniRule"/>
</dbReference>
<dbReference type="GO" id="GO:0005525">
    <property type="term" value="F:GTP binding"/>
    <property type="evidence" value="ECO:0007669"/>
    <property type="project" value="UniProtKB-UniRule"/>
</dbReference>
<dbReference type="Gene3D" id="3.30.70.870">
    <property type="entry name" value="Elongation Factor G (Translational Gtpase), domain 3"/>
    <property type="match status" value="1"/>
</dbReference>
<dbReference type="FunFam" id="3.30.70.870:FF:000004">
    <property type="entry name" value="Translation factor GUF1, mitochondrial"/>
    <property type="match status" value="1"/>
</dbReference>
<feature type="binding site" evidence="12">
    <location>
        <begin position="131"/>
        <end position="134"/>
    </location>
    <ligand>
        <name>GTP</name>
        <dbReference type="ChEBI" id="CHEBI:37565"/>
    </ligand>
</feature>
<evidence type="ECO:0000256" key="5">
    <source>
        <dbReference type="ARBA" id="ARBA00022917"/>
    </source>
</evidence>
<dbReference type="InterPro" id="IPR006297">
    <property type="entry name" value="EF-4"/>
</dbReference>
<comment type="similarity">
    <text evidence="10">Belongs to the GTP-binding elongation factor family. LepA subfamily.</text>
</comment>
<evidence type="ECO:0000256" key="3">
    <source>
        <dbReference type="ARBA" id="ARBA00022741"/>
    </source>
</evidence>
<comment type="catalytic activity">
    <reaction evidence="8 12">
        <text>GTP + H2O = GDP + phosphate + H(+)</text>
        <dbReference type="Rhea" id="RHEA:19669"/>
        <dbReference type="ChEBI" id="CHEBI:15377"/>
        <dbReference type="ChEBI" id="CHEBI:15378"/>
        <dbReference type="ChEBI" id="CHEBI:37565"/>
        <dbReference type="ChEBI" id="CHEBI:43474"/>
        <dbReference type="ChEBI" id="CHEBI:58189"/>
        <dbReference type="EC" id="3.6.5.n1"/>
    </reaction>
</comment>
<evidence type="ECO:0000256" key="11">
    <source>
        <dbReference type="ARBA" id="ARBA00066744"/>
    </source>
</evidence>
<accession>A0A7Y3ZWG4</accession>
<dbReference type="PANTHER" id="PTHR43512:SF4">
    <property type="entry name" value="TRANSLATION FACTOR GUF1 HOMOLOG, CHLOROPLASTIC"/>
    <property type="match status" value="1"/>
</dbReference>
<dbReference type="SUPFAM" id="SSF52540">
    <property type="entry name" value="P-loop containing nucleoside triphosphate hydrolases"/>
    <property type="match status" value="1"/>
</dbReference>
<evidence type="ECO:0000256" key="9">
    <source>
        <dbReference type="ARBA" id="ARBA00057626"/>
    </source>
</evidence>
<dbReference type="Proteomes" id="UP000565719">
    <property type="component" value="Unassembled WGS sequence"/>
</dbReference>
<evidence type="ECO:0000259" key="13">
    <source>
        <dbReference type="PROSITE" id="PS51722"/>
    </source>
</evidence>
<dbReference type="CDD" id="cd03709">
    <property type="entry name" value="lepA_C"/>
    <property type="match status" value="1"/>
</dbReference>
<evidence type="ECO:0000256" key="8">
    <source>
        <dbReference type="ARBA" id="ARBA00050293"/>
    </source>
</evidence>
<dbReference type="Gene3D" id="3.40.50.300">
    <property type="entry name" value="P-loop containing nucleotide triphosphate hydrolases"/>
    <property type="match status" value="1"/>
</dbReference>
<dbReference type="GO" id="GO:0097216">
    <property type="term" value="F:guanosine tetraphosphate binding"/>
    <property type="evidence" value="ECO:0007669"/>
    <property type="project" value="UniProtKB-ARBA"/>
</dbReference>
<dbReference type="InterPro" id="IPR038363">
    <property type="entry name" value="LepA_C_sf"/>
</dbReference>
<dbReference type="SUPFAM" id="SSF54980">
    <property type="entry name" value="EF-G C-terminal domain-like"/>
    <property type="match status" value="2"/>
</dbReference>
<dbReference type="HAMAP" id="MF_00071">
    <property type="entry name" value="LepA"/>
    <property type="match status" value="1"/>
</dbReference>
<dbReference type="InterPro" id="IPR035654">
    <property type="entry name" value="LepA_IV"/>
</dbReference>
<proteinExistence type="inferred from homology"/>
<comment type="similarity">
    <text evidence="1 12">Belongs to the TRAFAC class translation factor GTPase superfamily. Classic translation factor GTPase family. LepA subfamily.</text>
</comment>
<dbReference type="InterPro" id="IPR035647">
    <property type="entry name" value="EFG_III/V"/>
</dbReference>
<evidence type="ECO:0000256" key="4">
    <source>
        <dbReference type="ARBA" id="ARBA00022801"/>
    </source>
</evidence>
<dbReference type="GO" id="GO:0003924">
    <property type="term" value="F:GTPase activity"/>
    <property type="evidence" value="ECO:0007669"/>
    <property type="project" value="UniProtKB-UniRule"/>
</dbReference>
<sequence>MKHIRNFSIIAHIDHGKSTLSDRLIQDCGGLSVREMASQVLDSMDLERERGITIKSQSVTLNYTAKDGETYQLNFIDTPGHVDFAYEVSRSLAACEGALLVVDAGQGVEAQTLANCYTAIEMDLEVVPILNKIDLPAADPERVAEEIEEIVGIDAMEATRCSAKTGLGIEDVLENIVSAIPAPEGDEDAPLQALIIDSWFDNYLGVVSLVRIKNGSLKKNDKIKVISTGQVWGVDRLGIFTPKQEDTTQLNTGEVGWVVCGIKDILGAPVGDTLTLAKHGCEEALPGFKKVKPQVYAGLFPVSSDDYENFRDALGKLSLNDASLFYEPESSAALGFGFRCGFLGMLHMEIIQERLEREYDLDLITTAPTVVYEVEQTDGELLHVDSPAKLPAINDIEEIREPIARCNILVPSDYLGNVITLCVEKRGTQVDMVYHGNQVAVTYDIPMAEVVLDFFDRLKSTSRGYASLDYNFQRFEASDMVRVDVLLNGDKVDALALITHKDHSQTRGRQLVEKMKEFIPRQMFDIAIQAAIGNHIIARSTVKQLRKNVIAKCYGGDVSRKKKLLKKQKEGKKRMKQIGNVELPQEAFLAILHVGKD</sequence>
<dbReference type="InterPro" id="IPR000795">
    <property type="entry name" value="T_Tr_GTP-bd_dom"/>
</dbReference>
<dbReference type="AlphaFoldDB" id="A0A7Y3ZWG4"/>
<dbReference type="Pfam" id="PF00009">
    <property type="entry name" value="GTP_EFTU"/>
    <property type="match status" value="1"/>
</dbReference>
<dbReference type="FunFam" id="3.30.70.240:FF:000007">
    <property type="entry name" value="Translation factor GUF1, mitochondrial"/>
    <property type="match status" value="1"/>
</dbReference>
<evidence type="ECO:0000256" key="12">
    <source>
        <dbReference type="HAMAP-Rule" id="MF_00071"/>
    </source>
</evidence>
<dbReference type="EMBL" id="VTXC01000001">
    <property type="protein sequence ID" value="NOH69774.1"/>
    <property type="molecule type" value="Genomic_DNA"/>
</dbReference>
<dbReference type="FunFam" id="3.40.50.300:FF:000078">
    <property type="entry name" value="Elongation factor 4"/>
    <property type="match status" value="1"/>
</dbReference>
<dbReference type="NCBIfam" id="TIGR01393">
    <property type="entry name" value="lepA"/>
    <property type="match status" value="1"/>
</dbReference>
<keyword evidence="2 12" id="KW-1003">Cell membrane</keyword>
<evidence type="ECO:0000256" key="2">
    <source>
        <dbReference type="ARBA" id="ARBA00022475"/>
    </source>
</evidence>
<keyword evidence="14" id="KW-0251">Elongation factor</keyword>
<dbReference type="Gene3D" id="2.40.30.10">
    <property type="entry name" value="Translation factors"/>
    <property type="match status" value="1"/>
</dbReference>